<reference evidence="2 4" key="2">
    <citation type="submission" date="2018-11" db="EMBL/GenBank/DDBJ databases">
        <authorList>
            <consortium name="Pathogen Informatics"/>
        </authorList>
    </citation>
    <scope>NUCLEOTIDE SEQUENCE [LARGE SCALE GENOMIC DNA]</scope>
</reference>
<evidence type="ECO:0000313" key="5">
    <source>
        <dbReference type="WBParaSite" id="DME_0000487701-mRNA-1"/>
    </source>
</evidence>
<dbReference type="EMBL" id="UYYG01000004">
    <property type="protein sequence ID" value="VDN50525.1"/>
    <property type="molecule type" value="Genomic_DNA"/>
</dbReference>
<dbReference type="Proteomes" id="UP000038040">
    <property type="component" value="Unplaced"/>
</dbReference>
<feature type="region of interest" description="Disordered" evidence="1">
    <location>
        <begin position="1"/>
        <end position="30"/>
    </location>
</feature>
<dbReference type="AlphaFoldDB" id="A0A0N4UC94"/>
<sequence length="89" mass="10026">MNTDNDSQIKEISSPDGARRGQPGRDSRATFTQTHAMCKQYYRFALNERTTNAARLFINEVNSSDVSILQIANLQFGRLVGISDIRFSL</sequence>
<dbReference type="WBParaSite" id="DME_0000487701-mRNA-1">
    <property type="protein sequence ID" value="DME_0000487701-mRNA-1"/>
    <property type="gene ID" value="DME_0000487701"/>
</dbReference>
<proteinExistence type="predicted"/>
<evidence type="ECO:0000256" key="1">
    <source>
        <dbReference type="SAM" id="MobiDB-lite"/>
    </source>
</evidence>
<reference evidence="5" key="1">
    <citation type="submission" date="2017-02" db="UniProtKB">
        <authorList>
            <consortium name="WormBaseParasite"/>
        </authorList>
    </citation>
    <scope>IDENTIFICATION</scope>
</reference>
<dbReference type="Proteomes" id="UP000274756">
    <property type="component" value="Unassembled WGS sequence"/>
</dbReference>
<evidence type="ECO:0000313" key="3">
    <source>
        <dbReference type="Proteomes" id="UP000038040"/>
    </source>
</evidence>
<organism evidence="3 5">
    <name type="scientific">Dracunculus medinensis</name>
    <name type="common">Guinea worm</name>
    <dbReference type="NCBI Taxonomy" id="318479"/>
    <lineage>
        <taxon>Eukaryota</taxon>
        <taxon>Metazoa</taxon>
        <taxon>Ecdysozoa</taxon>
        <taxon>Nematoda</taxon>
        <taxon>Chromadorea</taxon>
        <taxon>Rhabditida</taxon>
        <taxon>Spirurina</taxon>
        <taxon>Dracunculoidea</taxon>
        <taxon>Dracunculidae</taxon>
        <taxon>Dracunculus</taxon>
    </lineage>
</organism>
<protein>
    <submittedName>
        <fullName evidence="5">RadC domain-containing protein</fullName>
    </submittedName>
</protein>
<keyword evidence="4" id="KW-1185">Reference proteome</keyword>
<feature type="compositionally biased region" description="Basic and acidic residues" evidence="1">
    <location>
        <begin position="17"/>
        <end position="28"/>
    </location>
</feature>
<evidence type="ECO:0000313" key="4">
    <source>
        <dbReference type="Proteomes" id="UP000274756"/>
    </source>
</evidence>
<name>A0A0N4UC94_DRAME</name>
<evidence type="ECO:0000313" key="2">
    <source>
        <dbReference type="EMBL" id="VDN50525.1"/>
    </source>
</evidence>
<gene>
    <name evidence="2" type="ORF">DME_LOCUS498</name>
</gene>
<accession>A0A0N4UC94</accession>